<evidence type="ECO:0000256" key="6">
    <source>
        <dbReference type="ARBA" id="ARBA00022792"/>
    </source>
</evidence>
<evidence type="ECO:0000313" key="13">
    <source>
        <dbReference type="Proteomes" id="UP001177023"/>
    </source>
</evidence>
<comment type="caution">
    <text evidence="12">The sequence shown here is derived from an EMBL/GenBank/DDBJ whole genome shotgun (WGS) entry which is preliminary data.</text>
</comment>
<evidence type="ECO:0000256" key="2">
    <source>
        <dbReference type="ARBA" id="ARBA00007479"/>
    </source>
</evidence>
<dbReference type="PANTHER" id="PTHR12733">
    <property type="entry name" value="MITOCHONDRIAL ATP SYNTHASE B CHAIN"/>
    <property type="match status" value="1"/>
</dbReference>
<keyword evidence="13" id="KW-1185">Reference proteome</keyword>
<keyword evidence="7" id="KW-0406">Ion transport</keyword>
<reference evidence="12" key="1">
    <citation type="submission" date="2023-06" db="EMBL/GenBank/DDBJ databases">
        <authorList>
            <person name="Delattre M."/>
        </authorList>
    </citation>
    <scope>NUCLEOTIDE SEQUENCE</scope>
    <source>
        <strain evidence="12">AF72</strain>
    </source>
</reference>
<dbReference type="SUPFAM" id="SSF161060">
    <property type="entry name" value="ATP synthase B chain-like"/>
    <property type="match status" value="1"/>
</dbReference>
<keyword evidence="5" id="KW-0375">Hydrogen ion transport</keyword>
<dbReference type="GO" id="GO:0045259">
    <property type="term" value="C:proton-transporting ATP synthase complex"/>
    <property type="evidence" value="ECO:0007669"/>
    <property type="project" value="UniProtKB-KW"/>
</dbReference>
<evidence type="ECO:0000256" key="7">
    <source>
        <dbReference type="ARBA" id="ARBA00023065"/>
    </source>
</evidence>
<accession>A0AA36FZ54</accession>
<feature type="compositionally biased region" description="Basic and acidic residues" evidence="11">
    <location>
        <begin position="476"/>
        <end position="489"/>
    </location>
</feature>
<feature type="coiled-coil region" evidence="10">
    <location>
        <begin position="200"/>
        <end position="227"/>
    </location>
</feature>
<feature type="compositionally biased region" description="Basic and acidic residues" evidence="11">
    <location>
        <begin position="500"/>
        <end position="509"/>
    </location>
</feature>
<evidence type="ECO:0000313" key="12">
    <source>
        <dbReference type="EMBL" id="CAJ0573646.1"/>
    </source>
</evidence>
<organism evidence="12 13">
    <name type="scientific">Mesorhabditis spiculigera</name>
    <dbReference type="NCBI Taxonomy" id="96644"/>
    <lineage>
        <taxon>Eukaryota</taxon>
        <taxon>Metazoa</taxon>
        <taxon>Ecdysozoa</taxon>
        <taxon>Nematoda</taxon>
        <taxon>Chromadorea</taxon>
        <taxon>Rhabditida</taxon>
        <taxon>Rhabditina</taxon>
        <taxon>Rhabditomorpha</taxon>
        <taxon>Rhabditoidea</taxon>
        <taxon>Rhabditidae</taxon>
        <taxon>Mesorhabditinae</taxon>
        <taxon>Mesorhabditis</taxon>
    </lineage>
</organism>
<dbReference type="InterPro" id="IPR013837">
    <property type="entry name" value="ATP_synth_F0_suB"/>
</dbReference>
<evidence type="ECO:0000256" key="4">
    <source>
        <dbReference type="ARBA" id="ARBA00022547"/>
    </source>
</evidence>
<gene>
    <name evidence="12" type="ORF">MSPICULIGERA_LOCUS11999</name>
</gene>
<evidence type="ECO:0000256" key="8">
    <source>
        <dbReference type="ARBA" id="ARBA00023128"/>
    </source>
</evidence>
<keyword evidence="9" id="KW-0472">Membrane</keyword>
<feature type="region of interest" description="Disordered" evidence="11">
    <location>
        <begin position="473"/>
        <end position="510"/>
    </location>
</feature>
<keyword evidence="4" id="KW-0138">CF(0)</keyword>
<dbReference type="PANTHER" id="PTHR12733:SF3">
    <property type="entry name" value="ATP SYNTHASE F(0) COMPLEX SUBUNIT B1, MITOCHONDRIAL"/>
    <property type="match status" value="1"/>
</dbReference>
<comment type="similarity">
    <text evidence="2">Belongs to the eukaryotic ATPase B chain family.</text>
</comment>
<dbReference type="Proteomes" id="UP001177023">
    <property type="component" value="Unassembled WGS sequence"/>
</dbReference>
<dbReference type="InterPro" id="IPR008688">
    <property type="entry name" value="ATP_synth_Bsub_B/MI25"/>
</dbReference>
<feature type="coiled-coil region" evidence="10">
    <location>
        <begin position="387"/>
        <end position="428"/>
    </location>
</feature>
<evidence type="ECO:0000256" key="11">
    <source>
        <dbReference type="SAM" id="MobiDB-lite"/>
    </source>
</evidence>
<dbReference type="Pfam" id="PF05405">
    <property type="entry name" value="Mt_ATP-synt_B"/>
    <property type="match status" value="1"/>
</dbReference>
<evidence type="ECO:0000256" key="10">
    <source>
        <dbReference type="SAM" id="Coils"/>
    </source>
</evidence>
<keyword evidence="10" id="KW-0175">Coiled coil</keyword>
<evidence type="ECO:0000256" key="1">
    <source>
        <dbReference type="ARBA" id="ARBA00004273"/>
    </source>
</evidence>
<keyword evidence="6" id="KW-0999">Mitochondrion inner membrane</keyword>
<dbReference type="Gene3D" id="1.20.5.2210">
    <property type="match status" value="1"/>
</dbReference>
<dbReference type="GO" id="GO:0005743">
    <property type="term" value="C:mitochondrial inner membrane"/>
    <property type="evidence" value="ECO:0007669"/>
    <property type="project" value="UniProtKB-SubCell"/>
</dbReference>
<evidence type="ECO:0000256" key="3">
    <source>
        <dbReference type="ARBA" id="ARBA00022448"/>
    </source>
</evidence>
<sequence length="987" mass="111661">MASTKPDPAPLFAFKASLRRSIWEESLKCELSQLEINVVADIASRDATEKANKPVEASKSTPDLVEDILKSVTTCSSAAARSEKKLDTMVAKEGDADKKLSCTDAKVETLSRKVQELYQVSKQLEQPITFRMPAGVSGLYNCALAMKEGRQRLFESDVSACRERVLVHKSRMEELDMLLYHKQEEINLLDEQKTLLIHDREEKQSICEQLENQHNTLAARQALLKGENVEKSVKTVSLQEQLEAIDADVEEFGAEMQEFHVQLNAVDEQKLEKADQFEALDSQFHDASESVVEKNQHLLKISSDLADCLEKIRAESMLLNEKLSQQIARHSAEMLMVKEKGRRSLAEQQAASAELDERSRQDSAIVSAVKASLGAVEEADPQSTYELETMRGELRKLKKEVDYAQAELRSTSERFKGLEVQLSEIEGELKAEEPRVLVEKRKQLAAMVTANEQRKFRAAKLAHELEEEMMAMRNQENSRDKSSMRRDKQPAQLPKSATKRQAEKYESPLKKRAVVPQKYTPVKFSQFLDETLTTMDPDTDPEDIFEPAPSKKSKPHIQPKATNVVVPKKLERNRSINCRPTAQTIVPPKPRRFNSESTVAGHDAEDLGADSEAGMILNQRFMESMRHRRDLADISFDIADAITSTPIATRKTVAKEPPKASKGQKPKTTRATPSRRACCVMSLSRLSSVRTGGRLVAIQSHARGAAHAAATTAVSDSDEPGFLQKVMLRWKGIPLKGEAQPPKTMFDDIGREWSAPEPLPAMPKDFKEHPERDLVNFPYPERAMYPPKTRMLMIPDSWCTPFHKLTGTSGPYLFFGGAFAFLVNKELWVYEEQGHMTAGWILFYLLISRSVGFRLDQYLYGEFQNRMNYFKGLIQEDLKDATEFRKTSAAETTSLQAVKESFPTILKENMELQLEATYRKNVSTVSTELQRRINYLKDTEDAKARFEKNLMLKWIVEGVEQQATDAKFKEQFLSNSIQQLKGLKVNV</sequence>
<dbReference type="AlphaFoldDB" id="A0AA36FZ54"/>
<keyword evidence="8" id="KW-0496">Mitochondrion</keyword>
<feature type="region of interest" description="Disordered" evidence="11">
    <location>
        <begin position="650"/>
        <end position="675"/>
    </location>
</feature>
<feature type="non-terminal residue" evidence="12">
    <location>
        <position position="1"/>
    </location>
</feature>
<evidence type="ECO:0000256" key="5">
    <source>
        <dbReference type="ARBA" id="ARBA00022781"/>
    </source>
</evidence>
<dbReference type="GO" id="GO:0046933">
    <property type="term" value="F:proton-transporting ATP synthase activity, rotational mechanism"/>
    <property type="evidence" value="ECO:0007669"/>
    <property type="project" value="TreeGrafter"/>
</dbReference>
<dbReference type="EMBL" id="CATQJA010002621">
    <property type="protein sequence ID" value="CAJ0573646.1"/>
    <property type="molecule type" value="Genomic_DNA"/>
</dbReference>
<feature type="region of interest" description="Disordered" evidence="11">
    <location>
        <begin position="581"/>
        <end position="601"/>
    </location>
</feature>
<proteinExistence type="inferred from homology"/>
<comment type="subcellular location">
    <subcellularLocation>
        <location evidence="1">Mitochondrion inner membrane</location>
    </subcellularLocation>
</comment>
<keyword evidence="3" id="KW-0813">Transport</keyword>
<evidence type="ECO:0000256" key="9">
    <source>
        <dbReference type="ARBA" id="ARBA00023136"/>
    </source>
</evidence>
<name>A0AA36FZ54_9BILA</name>
<protein>
    <submittedName>
        <fullName evidence="12">Uncharacterized protein</fullName>
    </submittedName>
</protein>